<feature type="compositionally biased region" description="Polar residues" evidence="1">
    <location>
        <begin position="410"/>
        <end position="427"/>
    </location>
</feature>
<feature type="compositionally biased region" description="Basic and acidic residues" evidence="1">
    <location>
        <begin position="52"/>
        <end position="64"/>
    </location>
</feature>
<dbReference type="EMBL" id="LCWF01000146">
    <property type="protein sequence ID" value="KKY17435.1"/>
    <property type="molecule type" value="Genomic_DNA"/>
</dbReference>
<organism evidence="2 3">
    <name type="scientific">Phaeomoniella chlamydospora</name>
    <name type="common">Phaeoacremonium chlamydosporum</name>
    <dbReference type="NCBI Taxonomy" id="158046"/>
    <lineage>
        <taxon>Eukaryota</taxon>
        <taxon>Fungi</taxon>
        <taxon>Dikarya</taxon>
        <taxon>Ascomycota</taxon>
        <taxon>Pezizomycotina</taxon>
        <taxon>Eurotiomycetes</taxon>
        <taxon>Chaetothyriomycetidae</taxon>
        <taxon>Phaeomoniellales</taxon>
        <taxon>Phaeomoniellaceae</taxon>
        <taxon>Phaeomoniella</taxon>
    </lineage>
</organism>
<feature type="compositionally biased region" description="Polar residues" evidence="1">
    <location>
        <begin position="730"/>
        <end position="741"/>
    </location>
</feature>
<feature type="compositionally biased region" description="Polar residues" evidence="1">
    <location>
        <begin position="22"/>
        <end position="31"/>
    </location>
</feature>
<dbReference type="Proteomes" id="UP000053317">
    <property type="component" value="Unassembled WGS sequence"/>
</dbReference>
<sequence>MSQIHDHSPTPARNVNIDFSRYSDSSPDPLQSSATLTRRPRSSPTRRSLSPKKNDSARSVRLHDLTINTPPTSKFYRRQFEPGARPPPLIASQQLPEGTSPWRIRVTVEAEPESGSDGHTEYETGPNMQTRTTKVPLRGGYSEDDTRDLSEVDRPTNAQKGNRGRAAAATSPVKGRKRSATPARRKSAPRRKSLTDLDATVLGDDSDDPDAKPKRQRSKTKARKQTSKQHNSNVENGPDNISGIHNTADLTKTNTRRQNSKSRAFDIAEDLDVNDTPDPQKRSIENESPSLRRIDPNTVSVRSKVTKSTQITEDKFKNDTIKKTTVDTLSSSSDTPDQDPGYQAPLSGPNNEYPTPVSSPRVQHNAQEKDDNVDPTDVHEEFDSILESEGFTMISLDSIPSARHFISSPAETETRNVSYATTSTSRSPLEESFANPNARLSARDQGSPALPNQRTLHAIRSDTHDQSEISSTMPSSPPSSLDVAPSSSGPLPRLKGQTPDANVLSPKLPSPPRVVAHELAINFEEQPTPPRLARVVRAGIALQGVLSPKPRIQGGTSPLRNFITPGEHSSPNTTAPSSLFSGLDVGTKRELRTGFRLGEELAKQRSRSLSPLEPRSALSQHHAKQPHTPTRETPRIPGIDTIVAQRERQWQSEREAISREIEMADTSQVIVIESDNEEGESRSASKTIEYDAANAEAFDSDDEDDIWLQEAHEPCQNSDPSPPAQKEMSHVSQPKRSTITSPWKRGEDVNQSTYISQGDVSGIFWKPPNRCVSKLQIPQSKSPEKPFDLAKILGVRPSPKKVTLSPRKDYFGTLELEASLVEDDELVSANVDEDESQHSFTEAADDSVDFNDDTGNEDVLAVREQRPVYETIAENTTPGLEQREEDSTGIESNASSLADSIIPPVKIPVNFGDESSLTRDGGTYILDSNEPDILSRSPSSIEDRTCGGNETTTLPEAFATNRGGWLGRIGSIATSWSYPADQGHNANEATQPRTIEEAEDEGYRRTTLAFQGRHSHVPLSAEQPSSSKPSKNATPRPPPHGPWTKPHYRALHRLYLKSLKRNCPKYTVANLRPGLKSLLNQTAMSSTGSHEEQVVMTLKELAVVEEFMRSLEKDWPGQEIEWTEEDLGMRLYSIIIGYRVRGDVPRV</sequence>
<feature type="compositionally biased region" description="Basic residues" evidence="1">
    <location>
        <begin position="174"/>
        <end position="192"/>
    </location>
</feature>
<feature type="compositionally biased region" description="Basic and acidic residues" evidence="1">
    <location>
        <begin position="278"/>
        <end position="295"/>
    </location>
</feature>
<feature type="region of interest" description="Disordered" evidence="1">
    <location>
        <begin position="713"/>
        <end position="745"/>
    </location>
</feature>
<protein>
    <submittedName>
        <fullName evidence="2">Putative at dna binding protein</fullName>
    </submittedName>
</protein>
<dbReference type="OrthoDB" id="3946221at2759"/>
<feature type="compositionally biased region" description="Basic and acidic residues" evidence="1">
    <location>
        <begin position="366"/>
        <end position="377"/>
    </location>
</feature>
<reference evidence="2 3" key="2">
    <citation type="submission" date="2015-05" db="EMBL/GenBank/DDBJ databases">
        <authorList>
            <person name="Morales-Cruz A."/>
            <person name="Amrine K.C."/>
            <person name="Cantu D."/>
        </authorList>
    </citation>
    <scope>NUCLEOTIDE SEQUENCE [LARGE SCALE GENOMIC DNA]</scope>
    <source>
        <strain evidence="2">UCRPC4</strain>
    </source>
</reference>
<evidence type="ECO:0000256" key="1">
    <source>
        <dbReference type="SAM" id="MobiDB-lite"/>
    </source>
</evidence>
<feature type="region of interest" description="Disordered" evidence="1">
    <location>
        <begin position="596"/>
        <end position="648"/>
    </location>
</feature>
<feature type="compositionally biased region" description="Low complexity" evidence="1">
    <location>
        <begin position="607"/>
        <end position="619"/>
    </location>
</feature>
<feature type="region of interest" description="Disordered" evidence="1">
    <location>
        <begin position="410"/>
        <end position="434"/>
    </location>
</feature>
<feature type="region of interest" description="Disordered" evidence="1">
    <location>
        <begin position="928"/>
        <end position="955"/>
    </location>
</feature>
<comment type="caution">
    <text evidence="2">The sequence shown here is derived from an EMBL/GenBank/DDBJ whole genome shotgun (WGS) entry which is preliminary data.</text>
</comment>
<feature type="compositionally biased region" description="Polar residues" evidence="1">
    <location>
        <begin position="348"/>
        <end position="365"/>
    </location>
</feature>
<feature type="compositionally biased region" description="Basic and acidic residues" evidence="1">
    <location>
        <begin position="312"/>
        <end position="325"/>
    </location>
</feature>
<evidence type="ECO:0000313" key="3">
    <source>
        <dbReference type="Proteomes" id="UP000053317"/>
    </source>
</evidence>
<evidence type="ECO:0000313" key="2">
    <source>
        <dbReference type="EMBL" id="KKY17435.1"/>
    </source>
</evidence>
<feature type="compositionally biased region" description="Basic residues" evidence="1">
    <location>
        <begin position="214"/>
        <end position="227"/>
    </location>
</feature>
<reference evidence="2 3" key="1">
    <citation type="submission" date="2015-05" db="EMBL/GenBank/DDBJ databases">
        <title>Distinctive expansion of gene families associated with plant cell wall degradation and secondary metabolism in the genomes of grapevine trunk pathogens.</title>
        <authorList>
            <person name="Lawrence D.P."/>
            <person name="Travadon R."/>
            <person name="Rolshausen P.E."/>
            <person name="Baumgartner K."/>
        </authorList>
    </citation>
    <scope>NUCLEOTIDE SEQUENCE [LARGE SCALE GENOMIC DNA]</scope>
    <source>
        <strain evidence="2">UCRPC4</strain>
    </source>
</reference>
<gene>
    <name evidence="2" type="ORF">UCRPC4_g05577</name>
</gene>
<accession>A0A0G2GKK1</accession>
<feature type="compositionally biased region" description="Low complexity" evidence="1">
    <location>
        <begin position="32"/>
        <end position="48"/>
    </location>
</feature>
<feature type="region of interest" description="Disordered" evidence="1">
    <location>
        <begin position="1"/>
        <end position="377"/>
    </location>
</feature>
<proteinExistence type="predicted"/>
<feature type="compositionally biased region" description="Polar residues" evidence="1">
    <location>
        <begin position="297"/>
        <end position="311"/>
    </location>
</feature>
<keyword evidence="3" id="KW-1185">Reference proteome</keyword>
<feature type="region of interest" description="Disordered" evidence="1">
    <location>
        <begin position="462"/>
        <end position="509"/>
    </location>
</feature>
<dbReference type="AlphaFoldDB" id="A0A0G2GKK1"/>
<feature type="region of interest" description="Disordered" evidence="1">
    <location>
        <begin position="1014"/>
        <end position="1045"/>
    </location>
</feature>
<feature type="compositionally biased region" description="Low complexity" evidence="1">
    <location>
        <begin position="326"/>
        <end position="339"/>
    </location>
</feature>
<feature type="compositionally biased region" description="Polar residues" evidence="1">
    <location>
        <begin position="243"/>
        <end position="253"/>
    </location>
</feature>
<name>A0A0G2GKK1_PHACM</name>
<feature type="compositionally biased region" description="Low complexity" evidence="1">
    <location>
        <begin position="468"/>
        <end position="480"/>
    </location>
</feature>
<feature type="compositionally biased region" description="Polar residues" evidence="1">
    <location>
        <begin position="1022"/>
        <end position="1033"/>
    </location>
</feature>